<dbReference type="InterPro" id="IPR000531">
    <property type="entry name" value="Beta-barrel_TonB"/>
</dbReference>
<dbReference type="InterPro" id="IPR036942">
    <property type="entry name" value="Beta-barrel_TonB_sf"/>
</dbReference>
<dbReference type="PROSITE" id="PS52016">
    <property type="entry name" value="TONB_DEPENDENT_REC_3"/>
    <property type="match status" value="1"/>
</dbReference>
<dbReference type="InterPro" id="IPR037066">
    <property type="entry name" value="Plug_dom_sf"/>
</dbReference>
<evidence type="ECO:0000256" key="12">
    <source>
        <dbReference type="PROSITE-ProRule" id="PRU01360"/>
    </source>
</evidence>
<comment type="similarity">
    <text evidence="12 13">Belongs to the TonB-dependent receptor family.</text>
</comment>
<dbReference type="Pfam" id="PF00593">
    <property type="entry name" value="TonB_dep_Rec_b-barrel"/>
    <property type="match status" value="1"/>
</dbReference>
<keyword evidence="2 12" id="KW-0813">Transport</keyword>
<evidence type="ECO:0000256" key="2">
    <source>
        <dbReference type="ARBA" id="ARBA00022448"/>
    </source>
</evidence>
<proteinExistence type="inferred from homology"/>
<evidence type="ECO:0000256" key="9">
    <source>
        <dbReference type="ARBA" id="ARBA00023077"/>
    </source>
</evidence>
<reference evidence="16 17" key="1">
    <citation type="submission" date="2018-04" db="EMBL/GenBank/DDBJ databases">
        <title>Genomic Encyclopedia of Type Strains, Phase IV (KMG-IV): sequencing the most valuable type-strain genomes for metagenomic binning, comparative biology and taxonomic classification.</title>
        <authorList>
            <person name="Goeker M."/>
        </authorList>
    </citation>
    <scope>NUCLEOTIDE SEQUENCE [LARGE SCALE GENOMIC DNA]</scope>
    <source>
        <strain evidence="16 17">DSM 104150</strain>
    </source>
</reference>
<dbReference type="PANTHER" id="PTHR32552:SF89">
    <property type="entry name" value="CATECHOLATE SIDEROPHORE RECEPTOR FIU"/>
    <property type="match status" value="1"/>
</dbReference>
<keyword evidence="6" id="KW-0732">Signal</keyword>
<organism evidence="16 17">
    <name type="scientific">Sinimarinibacterium flocculans</name>
    <dbReference type="NCBI Taxonomy" id="985250"/>
    <lineage>
        <taxon>Bacteria</taxon>
        <taxon>Pseudomonadati</taxon>
        <taxon>Pseudomonadota</taxon>
        <taxon>Gammaproteobacteria</taxon>
        <taxon>Nevskiales</taxon>
        <taxon>Nevskiaceae</taxon>
        <taxon>Sinimarinibacterium</taxon>
    </lineage>
</organism>
<evidence type="ECO:0000256" key="13">
    <source>
        <dbReference type="RuleBase" id="RU003357"/>
    </source>
</evidence>
<evidence type="ECO:0000256" key="10">
    <source>
        <dbReference type="ARBA" id="ARBA00023136"/>
    </source>
</evidence>
<keyword evidence="17" id="KW-1185">Reference proteome</keyword>
<evidence type="ECO:0000259" key="15">
    <source>
        <dbReference type="Pfam" id="PF07715"/>
    </source>
</evidence>
<feature type="domain" description="TonB-dependent receptor-like beta-barrel" evidence="14">
    <location>
        <begin position="297"/>
        <end position="652"/>
    </location>
</feature>
<gene>
    <name evidence="16" type="ORF">C8D93_10685</name>
</gene>
<feature type="domain" description="TonB-dependent receptor plug" evidence="15">
    <location>
        <begin position="73"/>
        <end position="181"/>
    </location>
</feature>
<keyword evidence="11 12" id="KW-0998">Cell outer membrane</keyword>
<evidence type="ECO:0000256" key="7">
    <source>
        <dbReference type="ARBA" id="ARBA00023004"/>
    </source>
</evidence>
<dbReference type="Gene3D" id="2.170.130.10">
    <property type="entry name" value="TonB-dependent receptor, plug domain"/>
    <property type="match status" value="1"/>
</dbReference>
<evidence type="ECO:0000256" key="4">
    <source>
        <dbReference type="ARBA" id="ARBA00022496"/>
    </source>
</evidence>
<dbReference type="PANTHER" id="PTHR32552">
    <property type="entry name" value="FERRICHROME IRON RECEPTOR-RELATED"/>
    <property type="match status" value="1"/>
</dbReference>
<accession>A0A318EBH2</accession>
<keyword evidence="16" id="KW-0675">Receptor</keyword>
<dbReference type="AlphaFoldDB" id="A0A318EBH2"/>
<protein>
    <submittedName>
        <fullName evidence="16">Iron complex outermembrane receptor protein</fullName>
    </submittedName>
</protein>
<evidence type="ECO:0000256" key="8">
    <source>
        <dbReference type="ARBA" id="ARBA00023065"/>
    </source>
</evidence>
<dbReference type="Gene3D" id="2.40.170.20">
    <property type="entry name" value="TonB-dependent receptor, beta-barrel domain"/>
    <property type="match status" value="1"/>
</dbReference>
<dbReference type="InterPro" id="IPR012910">
    <property type="entry name" value="Plug_dom"/>
</dbReference>
<keyword evidence="4" id="KW-0410">Iron transport</keyword>
<evidence type="ECO:0000256" key="1">
    <source>
        <dbReference type="ARBA" id="ARBA00004571"/>
    </source>
</evidence>
<dbReference type="EMBL" id="QICN01000006">
    <property type="protein sequence ID" value="PXV67108.1"/>
    <property type="molecule type" value="Genomic_DNA"/>
</dbReference>
<keyword evidence="7" id="KW-0408">Iron</keyword>
<evidence type="ECO:0000256" key="6">
    <source>
        <dbReference type="ARBA" id="ARBA00022729"/>
    </source>
</evidence>
<keyword evidence="9 13" id="KW-0798">TonB box</keyword>
<evidence type="ECO:0000313" key="17">
    <source>
        <dbReference type="Proteomes" id="UP000248330"/>
    </source>
</evidence>
<dbReference type="SUPFAM" id="SSF56935">
    <property type="entry name" value="Porins"/>
    <property type="match status" value="1"/>
</dbReference>
<keyword evidence="10 12" id="KW-0472">Membrane</keyword>
<dbReference type="Pfam" id="PF07715">
    <property type="entry name" value="Plug"/>
    <property type="match status" value="1"/>
</dbReference>
<comment type="caution">
    <text evidence="16">The sequence shown here is derived from an EMBL/GenBank/DDBJ whole genome shotgun (WGS) entry which is preliminary data.</text>
</comment>
<comment type="subcellular location">
    <subcellularLocation>
        <location evidence="1 12">Cell outer membrane</location>
        <topology evidence="1 12">Multi-pass membrane protein</topology>
    </subcellularLocation>
</comment>
<keyword evidence="3 12" id="KW-1134">Transmembrane beta strand</keyword>
<dbReference type="Proteomes" id="UP000248330">
    <property type="component" value="Unassembled WGS sequence"/>
</dbReference>
<dbReference type="OrthoDB" id="9760620at2"/>
<dbReference type="GO" id="GO:0009279">
    <property type="term" value="C:cell outer membrane"/>
    <property type="evidence" value="ECO:0007669"/>
    <property type="project" value="UniProtKB-SubCell"/>
</dbReference>
<evidence type="ECO:0000256" key="11">
    <source>
        <dbReference type="ARBA" id="ARBA00023237"/>
    </source>
</evidence>
<dbReference type="GO" id="GO:0015344">
    <property type="term" value="F:siderophore uptake transmembrane transporter activity"/>
    <property type="evidence" value="ECO:0007669"/>
    <property type="project" value="TreeGrafter"/>
</dbReference>
<evidence type="ECO:0000259" key="14">
    <source>
        <dbReference type="Pfam" id="PF00593"/>
    </source>
</evidence>
<dbReference type="InterPro" id="IPR039426">
    <property type="entry name" value="TonB-dep_rcpt-like"/>
</dbReference>
<keyword evidence="8" id="KW-0406">Ion transport</keyword>
<evidence type="ECO:0000256" key="5">
    <source>
        <dbReference type="ARBA" id="ARBA00022692"/>
    </source>
</evidence>
<evidence type="ECO:0000313" key="16">
    <source>
        <dbReference type="EMBL" id="PXV67108.1"/>
    </source>
</evidence>
<name>A0A318EBH2_9GAMM</name>
<sequence length="704" mass="75865">MPKAGPHRGPAFGLNTPPEFRSMPIRCFATGRLSTGCLVAGLLAPAVLATAQAQQPLDPIEVTSPRIDLPWSQTPAAIGAVSASDLRGDPQLALDEALVRVPGVYAQNRYNLNQGLRLSIRGFGSRASFGVRGIRVLLDDVPLTMPDGQTDLDALDLALLDRVEVLRGPTSALYGNGAGGVVGLRTRSAPERRYGRVDLVVGELGERRWRAEAGGVGENISGLASIARRELDGHRDNMAADSTLASGRLSAAVGGGVLDLSLNTLEIDALDPGALTRAEADAESSAANPAALRFAVGERIEQQRVAANWSRALDGATELRVRGWLGERDFANRLPFAGGGQTVFDRRFGGVGAQLDRRFATVGLAHTLSFGGDFESQRDARERFDNAEGGVRGEQTLDQVEKARGVGVFVVDQVALGEAWFAALGLRYDEIRLDVDDAFVGDGDDSGRRRFEETSFNLGLGYRLAADTLLYARYGSGFETPTNNELANPGGGGFNPDLEAAQSRNLEAGIKLERASLRAELAVYRVRNDDELVRFELDDQPGRSFYRNAGATERDGVELSVAWQALPSLTVSGAYSVNDYRYDAYRLGDSDFGGNDLPGIPRQQLFVEAAWTPHPGWLARVQAVALDRVYAEDANDERVPGYVVANARLSWEGRAGELTLRPWLALNNVFDIDYTDNLRVNAFGGRYYEPAAGRVVIGGLGVLF</sequence>
<evidence type="ECO:0000256" key="3">
    <source>
        <dbReference type="ARBA" id="ARBA00022452"/>
    </source>
</evidence>
<dbReference type="CDD" id="cd01347">
    <property type="entry name" value="ligand_gated_channel"/>
    <property type="match status" value="1"/>
</dbReference>
<keyword evidence="5 12" id="KW-0812">Transmembrane</keyword>